<organism evidence="1 2">
    <name type="scientific">Staphylococcus kloosii</name>
    <dbReference type="NCBI Taxonomy" id="29384"/>
    <lineage>
        <taxon>Bacteria</taxon>
        <taxon>Bacillati</taxon>
        <taxon>Bacillota</taxon>
        <taxon>Bacilli</taxon>
        <taxon>Bacillales</taxon>
        <taxon>Staphylococcaceae</taxon>
        <taxon>Staphylococcus</taxon>
    </lineage>
</organism>
<keyword evidence="2" id="KW-1185">Reference proteome</keyword>
<comment type="caution">
    <text evidence="1">The sequence shown here is derived from an EMBL/GenBank/DDBJ whole genome shotgun (WGS) entry which is preliminary data.</text>
</comment>
<sequence length="48" mass="5476">MIDINNRKFIGLVVNFEDDTENNENVCSIDLETTSLDFVISESVIKKL</sequence>
<dbReference type="EMBL" id="BKAQ01000008">
    <property type="protein sequence ID" value="GEP81926.1"/>
    <property type="molecule type" value="Genomic_DNA"/>
</dbReference>
<accession>A0ABQ0XKF3</accession>
<dbReference type="Proteomes" id="UP000321040">
    <property type="component" value="Unassembled WGS sequence"/>
</dbReference>
<name>A0ABQ0XKF3_9STAP</name>
<evidence type="ECO:0000313" key="2">
    <source>
        <dbReference type="Proteomes" id="UP000321040"/>
    </source>
</evidence>
<evidence type="ECO:0000313" key="1">
    <source>
        <dbReference type="EMBL" id="GEP81926.1"/>
    </source>
</evidence>
<proteinExistence type="predicted"/>
<gene>
    <name evidence="1" type="ORF">SKL01_11040</name>
</gene>
<protein>
    <submittedName>
        <fullName evidence="1">Uncharacterized protein</fullName>
    </submittedName>
</protein>
<reference evidence="1 2" key="1">
    <citation type="submission" date="2019-07" db="EMBL/GenBank/DDBJ databases">
        <title>Whole genome shotgun sequence of Staphylococcus kloosii NBRC 109624.</title>
        <authorList>
            <person name="Hosoyama A."/>
            <person name="Uohara A."/>
            <person name="Ohji S."/>
            <person name="Ichikawa N."/>
        </authorList>
    </citation>
    <scope>NUCLEOTIDE SEQUENCE [LARGE SCALE GENOMIC DNA]</scope>
    <source>
        <strain evidence="1 2">NBRC 109624</strain>
    </source>
</reference>